<reference evidence="4" key="2">
    <citation type="submission" date="2015-01" db="EMBL/GenBank/DDBJ databases">
        <title>Evolutionary Origins and Diversification of the Mycorrhizal Mutualists.</title>
        <authorList>
            <consortium name="DOE Joint Genome Institute"/>
            <consortium name="Mycorrhizal Genomics Consortium"/>
            <person name="Kohler A."/>
            <person name="Kuo A."/>
            <person name="Nagy L.G."/>
            <person name="Floudas D."/>
            <person name="Copeland A."/>
            <person name="Barry K.W."/>
            <person name="Cichocki N."/>
            <person name="Veneault-Fourrey C."/>
            <person name="LaButti K."/>
            <person name="Lindquist E.A."/>
            <person name="Lipzen A."/>
            <person name="Lundell T."/>
            <person name="Morin E."/>
            <person name="Murat C."/>
            <person name="Riley R."/>
            <person name="Ohm R."/>
            <person name="Sun H."/>
            <person name="Tunlid A."/>
            <person name="Henrissat B."/>
            <person name="Grigoriev I.V."/>
            <person name="Hibbett D.S."/>
            <person name="Martin F."/>
        </authorList>
    </citation>
    <scope>NUCLEOTIDE SEQUENCE [LARGE SCALE GENOMIC DNA]</scope>
    <source>
        <strain evidence="4">Ve08.2h10</strain>
    </source>
</reference>
<gene>
    <name evidence="3" type="ORF">PAXRUDRAFT_833354</name>
</gene>
<dbReference type="HOGENOM" id="CLU_060356_3_1_1"/>
<evidence type="ECO:0000256" key="1">
    <source>
        <dbReference type="SAM" id="MobiDB-lite"/>
    </source>
</evidence>
<dbReference type="STRING" id="930991.A0A0D0DA32"/>
<feature type="compositionally biased region" description="Basic and acidic residues" evidence="1">
    <location>
        <begin position="269"/>
        <end position="280"/>
    </location>
</feature>
<proteinExistence type="predicted"/>
<dbReference type="InParanoid" id="A0A0D0DA32"/>
<feature type="domain" description="DUF7918" evidence="2">
    <location>
        <begin position="7"/>
        <end position="204"/>
    </location>
</feature>
<organism evidence="3 4">
    <name type="scientific">Paxillus rubicundulus Ve08.2h10</name>
    <dbReference type="NCBI Taxonomy" id="930991"/>
    <lineage>
        <taxon>Eukaryota</taxon>
        <taxon>Fungi</taxon>
        <taxon>Dikarya</taxon>
        <taxon>Basidiomycota</taxon>
        <taxon>Agaricomycotina</taxon>
        <taxon>Agaricomycetes</taxon>
        <taxon>Agaricomycetidae</taxon>
        <taxon>Boletales</taxon>
        <taxon>Paxilineae</taxon>
        <taxon>Paxillaceae</taxon>
        <taxon>Paxillus</taxon>
    </lineage>
</organism>
<feature type="region of interest" description="Disordered" evidence="1">
    <location>
        <begin position="255"/>
        <end position="291"/>
    </location>
</feature>
<dbReference type="Pfam" id="PF25534">
    <property type="entry name" value="DUF7918"/>
    <property type="match status" value="1"/>
</dbReference>
<name>A0A0D0DA32_9AGAM</name>
<dbReference type="InterPro" id="IPR057678">
    <property type="entry name" value="DUF7918"/>
</dbReference>
<dbReference type="EMBL" id="KN825946">
    <property type="protein sequence ID" value="KIK80736.1"/>
    <property type="molecule type" value="Genomic_DNA"/>
</dbReference>
<dbReference type="AlphaFoldDB" id="A0A0D0DA32"/>
<sequence length="291" mass="32594">MQLGDFSAHVVVDGKELEEYDVVIDSPTAVTCFIASEEGKKFAIKWKCHTKIRRTIASGKVHVDGISCGRYSLGVGSLGDTTVHSCALFGTTSRDLIFSRLQLSDDDDLLHKEVPKDLGDISLTIEHGKLVKLLRPNRKSELCIPDERFHEKCKKATVHRVSFGPERDRKQSHHRFVANDDPQLVFVFKYRPLGVLQASGIAPKPDSVSFGSHHELNVNECEIDIRDGSYIADIKPVGLDGKIETLENELKRLRSLQAGTSQDRKPKRVKTEEPRLEKRPSFTPGEIIDLT</sequence>
<dbReference type="PANTHER" id="PTHR36223:SF1">
    <property type="entry name" value="TRANSCRIPTION ELONGATION FACTOR EAF N-TERMINAL DOMAIN-CONTAINING PROTEIN"/>
    <property type="match status" value="1"/>
</dbReference>
<evidence type="ECO:0000313" key="3">
    <source>
        <dbReference type="EMBL" id="KIK80736.1"/>
    </source>
</evidence>
<reference evidence="3 4" key="1">
    <citation type="submission" date="2014-04" db="EMBL/GenBank/DDBJ databases">
        <authorList>
            <consortium name="DOE Joint Genome Institute"/>
            <person name="Kuo A."/>
            <person name="Kohler A."/>
            <person name="Jargeat P."/>
            <person name="Nagy L.G."/>
            <person name="Floudas D."/>
            <person name="Copeland A."/>
            <person name="Barry K.W."/>
            <person name="Cichocki N."/>
            <person name="Veneault-Fourrey C."/>
            <person name="LaButti K."/>
            <person name="Lindquist E.A."/>
            <person name="Lipzen A."/>
            <person name="Lundell T."/>
            <person name="Morin E."/>
            <person name="Murat C."/>
            <person name="Sun H."/>
            <person name="Tunlid A."/>
            <person name="Henrissat B."/>
            <person name="Grigoriev I.V."/>
            <person name="Hibbett D.S."/>
            <person name="Martin F."/>
            <person name="Nordberg H.P."/>
            <person name="Cantor M.N."/>
            <person name="Hua S.X."/>
        </authorList>
    </citation>
    <scope>NUCLEOTIDE SEQUENCE [LARGE SCALE GENOMIC DNA]</scope>
    <source>
        <strain evidence="3 4">Ve08.2h10</strain>
    </source>
</reference>
<evidence type="ECO:0000259" key="2">
    <source>
        <dbReference type="Pfam" id="PF25534"/>
    </source>
</evidence>
<dbReference type="Proteomes" id="UP000054538">
    <property type="component" value="Unassembled WGS sequence"/>
</dbReference>
<accession>A0A0D0DA32</accession>
<evidence type="ECO:0000313" key="4">
    <source>
        <dbReference type="Proteomes" id="UP000054538"/>
    </source>
</evidence>
<protein>
    <recommendedName>
        <fullName evidence="2">DUF7918 domain-containing protein</fullName>
    </recommendedName>
</protein>
<dbReference type="OrthoDB" id="3364132at2759"/>
<dbReference type="PANTHER" id="PTHR36223">
    <property type="entry name" value="BETA-LACTAMASE-TYPE TRANSPEPTIDASE FOLD DOMAIN CONTAINING PROTEIN"/>
    <property type="match status" value="1"/>
</dbReference>
<keyword evidence="4" id="KW-1185">Reference proteome</keyword>